<evidence type="ECO:0000256" key="4">
    <source>
        <dbReference type="SAM" id="Coils"/>
    </source>
</evidence>
<dbReference type="SUPFAM" id="SSF160527">
    <property type="entry name" value="V-type ATPase subunit E-like"/>
    <property type="match status" value="1"/>
</dbReference>
<comment type="caution">
    <text evidence="5">The sequence shown here is derived from an EMBL/GenBank/DDBJ whole genome shotgun (WGS) entry which is preliminary data.</text>
</comment>
<keyword evidence="2" id="KW-0813">Transport</keyword>
<organism evidence="5 6">
    <name type="scientific">Candidatus Anaerotruncus excrementipullorum</name>
    <dbReference type="NCBI Taxonomy" id="2838465"/>
    <lineage>
        <taxon>Bacteria</taxon>
        <taxon>Bacillati</taxon>
        <taxon>Bacillota</taxon>
        <taxon>Clostridia</taxon>
        <taxon>Eubacteriales</taxon>
        <taxon>Oscillospiraceae</taxon>
        <taxon>Anaerotruncus</taxon>
    </lineage>
</organism>
<dbReference type="EMBL" id="DXES01000158">
    <property type="protein sequence ID" value="HIX66014.1"/>
    <property type="molecule type" value="Genomic_DNA"/>
</dbReference>
<accession>A0A9D2B8F0</accession>
<dbReference type="AlphaFoldDB" id="A0A9D2B8F0"/>
<reference evidence="5" key="1">
    <citation type="journal article" date="2021" name="PeerJ">
        <title>Extensive microbial diversity within the chicken gut microbiome revealed by metagenomics and culture.</title>
        <authorList>
            <person name="Gilroy R."/>
            <person name="Ravi A."/>
            <person name="Getino M."/>
            <person name="Pursley I."/>
            <person name="Horton D.L."/>
            <person name="Alikhan N.F."/>
            <person name="Baker D."/>
            <person name="Gharbi K."/>
            <person name="Hall N."/>
            <person name="Watson M."/>
            <person name="Adriaenssens E.M."/>
            <person name="Foster-Nyarko E."/>
            <person name="Jarju S."/>
            <person name="Secka A."/>
            <person name="Antonio M."/>
            <person name="Oren A."/>
            <person name="Chaudhuri R.R."/>
            <person name="La Ragione R."/>
            <person name="Hildebrand F."/>
            <person name="Pallen M.J."/>
        </authorList>
    </citation>
    <scope>NUCLEOTIDE SEQUENCE</scope>
    <source>
        <strain evidence="5">CHK188-5543</strain>
    </source>
</reference>
<gene>
    <name evidence="5" type="ORF">H9736_07165</name>
</gene>
<dbReference type="GO" id="GO:0033178">
    <property type="term" value="C:proton-transporting two-sector ATPase complex, catalytic domain"/>
    <property type="evidence" value="ECO:0007669"/>
    <property type="project" value="InterPro"/>
</dbReference>
<name>A0A9D2B8F0_9FIRM</name>
<protein>
    <recommendedName>
        <fullName evidence="7">V-type proton ATPase subunit E</fullName>
    </recommendedName>
</protein>
<evidence type="ECO:0008006" key="7">
    <source>
        <dbReference type="Google" id="ProtNLM"/>
    </source>
</evidence>
<evidence type="ECO:0000256" key="2">
    <source>
        <dbReference type="ARBA" id="ARBA00022448"/>
    </source>
</evidence>
<dbReference type="Proteomes" id="UP000886800">
    <property type="component" value="Unassembled WGS sequence"/>
</dbReference>
<reference evidence="5" key="2">
    <citation type="submission" date="2021-04" db="EMBL/GenBank/DDBJ databases">
        <authorList>
            <person name="Gilroy R."/>
        </authorList>
    </citation>
    <scope>NUCLEOTIDE SEQUENCE</scope>
    <source>
        <strain evidence="5">CHK188-5543</strain>
    </source>
</reference>
<comment type="similarity">
    <text evidence="1">Belongs to the V-ATPase E subunit family.</text>
</comment>
<dbReference type="GO" id="GO:0046961">
    <property type="term" value="F:proton-transporting ATPase activity, rotational mechanism"/>
    <property type="evidence" value="ECO:0007669"/>
    <property type="project" value="InterPro"/>
</dbReference>
<evidence type="ECO:0000313" key="6">
    <source>
        <dbReference type="Proteomes" id="UP000886800"/>
    </source>
</evidence>
<proteinExistence type="inferred from homology"/>
<dbReference type="Pfam" id="PF01991">
    <property type="entry name" value="vATP-synt_E"/>
    <property type="match status" value="1"/>
</dbReference>
<keyword evidence="4" id="KW-0175">Coiled coil</keyword>
<evidence type="ECO:0000313" key="5">
    <source>
        <dbReference type="EMBL" id="HIX66014.1"/>
    </source>
</evidence>
<keyword evidence="3" id="KW-0406">Ion transport</keyword>
<sequence>MANTREEAKLEQFRLAILKKAQAQRDQILAESQAAKGQALQAEEDRLLEKIFCRMQQEIADLKTAHIKQLSQQAQEQKRQLYAQREGYLSQLVAEAKAQLAQFAAGPDYAPWLLAQVEKLAARCPWEGSTLRVRPQDLGLKEQIQARFGRACAVEGDSALTGGPVLENRAHGVVVDLSFDAALAAQRQRLYQLPQLRLEEQGEVTPDER</sequence>
<dbReference type="InterPro" id="IPR002842">
    <property type="entry name" value="ATPase_V1_Esu"/>
</dbReference>
<evidence type="ECO:0000256" key="3">
    <source>
        <dbReference type="ARBA" id="ARBA00023065"/>
    </source>
</evidence>
<feature type="coiled-coil region" evidence="4">
    <location>
        <begin position="18"/>
        <end position="80"/>
    </location>
</feature>
<evidence type="ECO:0000256" key="1">
    <source>
        <dbReference type="ARBA" id="ARBA00005901"/>
    </source>
</evidence>